<feature type="compositionally biased region" description="Polar residues" evidence="6">
    <location>
        <begin position="9"/>
        <end position="33"/>
    </location>
</feature>
<dbReference type="GO" id="GO:0051225">
    <property type="term" value="P:spindle assembly"/>
    <property type="evidence" value="ECO:0007669"/>
    <property type="project" value="TreeGrafter"/>
</dbReference>
<dbReference type="Gene3D" id="1.20.120.1900">
    <property type="entry name" value="Gamma-tubulin complex, C-terminal domain"/>
    <property type="match status" value="1"/>
</dbReference>
<evidence type="ECO:0008006" key="11">
    <source>
        <dbReference type="Google" id="ProtNLM"/>
    </source>
</evidence>
<dbReference type="GO" id="GO:0005874">
    <property type="term" value="C:microtubule"/>
    <property type="evidence" value="ECO:0007669"/>
    <property type="project" value="UniProtKB-KW"/>
</dbReference>
<dbReference type="GO" id="GO:0000922">
    <property type="term" value="C:spindle pole"/>
    <property type="evidence" value="ECO:0007669"/>
    <property type="project" value="InterPro"/>
</dbReference>
<feature type="domain" description="Gamma tubulin complex component protein N-terminal" evidence="8">
    <location>
        <begin position="398"/>
        <end position="728"/>
    </location>
</feature>
<dbReference type="PANTHER" id="PTHR19302:SF33">
    <property type="entry name" value="GAMMA-TUBULIN COMPLEX COMPONENT 5"/>
    <property type="match status" value="1"/>
</dbReference>
<feature type="compositionally biased region" description="Low complexity" evidence="6">
    <location>
        <begin position="263"/>
        <end position="279"/>
    </location>
</feature>
<feature type="region of interest" description="Disordered" evidence="6">
    <location>
        <begin position="235"/>
        <end position="310"/>
    </location>
</feature>
<dbReference type="Pfam" id="PF17681">
    <property type="entry name" value="GCP_N_terminal"/>
    <property type="match status" value="1"/>
</dbReference>
<gene>
    <name evidence="9" type="ORF">VNI00_005735</name>
</gene>
<reference evidence="9 10" key="1">
    <citation type="submission" date="2024-01" db="EMBL/GenBank/DDBJ databases">
        <title>A draft genome for a cacao thread blight-causing isolate of Paramarasmius palmivorus.</title>
        <authorList>
            <person name="Baruah I.K."/>
            <person name="Bukari Y."/>
            <person name="Amoako-Attah I."/>
            <person name="Meinhardt L.W."/>
            <person name="Bailey B.A."/>
            <person name="Cohen S.P."/>
        </authorList>
    </citation>
    <scope>NUCLEOTIDE SEQUENCE [LARGE SCALE GENOMIC DNA]</scope>
    <source>
        <strain evidence="9 10">GH-12</strain>
    </source>
</reference>
<protein>
    <recommendedName>
        <fullName evidence="11">Spindle pole body component</fullName>
    </recommendedName>
</protein>
<dbReference type="Pfam" id="PF04130">
    <property type="entry name" value="GCP_C_terminal"/>
    <property type="match status" value="1"/>
</dbReference>
<evidence type="ECO:0000313" key="9">
    <source>
        <dbReference type="EMBL" id="KAK7049704.1"/>
    </source>
</evidence>
<keyword evidence="5" id="KW-0206">Cytoskeleton</keyword>
<feature type="region of interest" description="Disordered" evidence="6">
    <location>
        <begin position="1"/>
        <end position="66"/>
    </location>
</feature>
<organism evidence="9 10">
    <name type="scientific">Paramarasmius palmivorus</name>
    <dbReference type="NCBI Taxonomy" id="297713"/>
    <lineage>
        <taxon>Eukaryota</taxon>
        <taxon>Fungi</taxon>
        <taxon>Dikarya</taxon>
        <taxon>Basidiomycota</taxon>
        <taxon>Agaricomycotina</taxon>
        <taxon>Agaricomycetes</taxon>
        <taxon>Agaricomycetidae</taxon>
        <taxon>Agaricales</taxon>
        <taxon>Marasmiineae</taxon>
        <taxon>Marasmiaceae</taxon>
        <taxon>Paramarasmius</taxon>
    </lineage>
</organism>
<comment type="similarity">
    <text evidence="2">Belongs to the TUBGCP family.</text>
</comment>
<evidence type="ECO:0000259" key="8">
    <source>
        <dbReference type="Pfam" id="PF17681"/>
    </source>
</evidence>
<evidence type="ECO:0000313" key="10">
    <source>
        <dbReference type="Proteomes" id="UP001383192"/>
    </source>
</evidence>
<dbReference type="GO" id="GO:0000930">
    <property type="term" value="C:gamma-tubulin complex"/>
    <property type="evidence" value="ECO:0007669"/>
    <property type="project" value="TreeGrafter"/>
</dbReference>
<comment type="subcellular location">
    <subcellularLocation>
        <location evidence="1">Cytoplasm</location>
        <location evidence="1">Cytoskeleton</location>
    </subcellularLocation>
</comment>
<dbReference type="InterPro" id="IPR041470">
    <property type="entry name" value="GCP_N"/>
</dbReference>
<dbReference type="InterPro" id="IPR040457">
    <property type="entry name" value="GCP_C"/>
</dbReference>
<accession>A0AAW0DG97</accession>
<dbReference type="InterPro" id="IPR042241">
    <property type="entry name" value="GCP_C_sf"/>
</dbReference>
<evidence type="ECO:0000256" key="6">
    <source>
        <dbReference type="SAM" id="MobiDB-lite"/>
    </source>
</evidence>
<dbReference type="GO" id="GO:0051011">
    <property type="term" value="F:microtubule minus-end binding"/>
    <property type="evidence" value="ECO:0007669"/>
    <property type="project" value="TreeGrafter"/>
</dbReference>
<name>A0AAW0DG97_9AGAR</name>
<keyword evidence="3" id="KW-0963">Cytoplasm</keyword>
<feature type="compositionally biased region" description="Polar residues" evidence="6">
    <location>
        <begin position="40"/>
        <end position="51"/>
    </location>
</feature>
<dbReference type="GO" id="GO:0007020">
    <property type="term" value="P:microtubule nucleation"/>
    <property type="evidence" value="ECO:0007669"/>
    <property type="project" value="InterPro"/>
</dbReference>
<evidence type="ECO:0000256" key="5">
    <source>
        <dbReference type="ARBA" id="ARBA00023212"/>
    </source>
</evidence>
<dbReference type="GO" id="GO:0005816">
    <property type="term" value="C:spindle pole body"/>
    <property type="evidence" value="ECO:0007669"/>
    <property type="project" value="UniProtKB-ARBA"/>
</dbReference>
<evidence type="ECO:0000256" key="3">
    <source>
        <dbReference type="ARBA" id="ARBA00022490"/>
    </source>
</evidence>
<dbReference type="InterPro" id="IPR007259">
    <property type="entry name" value="GCP"/>
</dbReference>
<comment type="caution">
    <text evidence="9">The sequence shown here is derived from an EMBL/GenBank/DDBJ whole genome shotgun (WGS) entry which is preliminary data.</text>
</comment>
<evidence type="ECO:0000256" key="1">
    <source>
        <dbReference type="ARBA" id="ARBA00004245"/>
    </source>
</evidence>
<sequence>MVASDRPSSRASQRPVSSLSQYPNRPGSSQSIASLARPLSSASTLRPTSRASTHRPKSRQQRVTSGKLLPLCQSLVNNVYEIEGPADGDDDEGKASRTARQRELVEFAIKNLSIEGATLSKASVVLDMERINSMVHGHVEKARIRSRDTYAEALETCFSRLKSQAAQNTDLDAEIKESRLPAHLQFLLALSSPPDPKTLAYAPVYLDSLANPSQKPDSDQLTWRKIMEEPFEGEHWIGIPGGIPLPTRQRGNTEGDDDDEASDSSPSLSSLDSDIGLDIPPSPSSLVHEPTYTPVQPPPSSTPHSVPSEKPLYTTHAYRKEVENLRSKQYWREDWKMEESLEDLIHRRGTFDIGNASTLGPTLQRVLPSSSSLDVRNNELPLEIMLSVEKYIYEQDAVREVLIALQGRKNILFEWIDNRFSTTKSTPRLLHLSLASQHSILSTLCQSCTTLQHLRNFTSSIITQSSHSRTSNATPSTLERTRTRRSRITRTLEAFADAVDIEVRHLERWCANREELMIKALAGALSSGDDGLVISILNTEQALRDSFEESFDVLLSVAVKLASDEAPINWDLPNRSPSTTTALLLDTLFDAVQQRLERGDKVTADVVMRVFVRSAEEVWDMVGRWMKHGFELGGLGPGQAERQLEDEFFIETTGVGYDMGVIGLLDPDFWADGYGLRDDSAIGSDDGAPYRRKGIPAFLEHVAASVLEAGKSVGLLKALDLGIDDFKTQSEADVLDRWSWGKFRDLVAGNNALITQPALEDTVVNGSRLFSVSVDRLSQLIYEYVTPYCEATGSLIARAIVEECDFWYHLTAIESLYLMLRGDVISDFADVLFTKMDAGQTWNDFHFLNTAFTDTVELSHSNSTGSRSWLQLPLVRLSFRSSGMKEKPIGKTVKAIEGLLVDYAVPFPLTYIFTPRIMEIYGEIFTFMFQIRRAKSVLEKILVRGERGKSDTYSGMKIFYAVRSRLSWFINTFLNFFTTNVIYVQVQTFHEKLEQPRSLDYMIQLHDEHLKKIQGRCLLQPQTAVLHQSIMTVLDMAMSFSDTFVSYAGDKTITHDISSRSVVIKHRSRKQKRRQRNVVGLAHSINWSPDSTDSENEVDFDMEEGDTKTSSFAASSASAPAEEEDYFTRIQRLSQDLDSHVRFVRRGVETLAGGTGDAAATFGVLAFTLEDWDI</sequence>
<dbReference type="GO" id="GO:0000278">
    <property type="term" value="P:mitotic cell cycle"/>
    <property type="evidence" value="ECO:0007669"/>
    <property type="project" value="TreeGrafter"/>
</dbReference>
<dbReference type="AlphaFoldDB" id="A0AAW0DG97"/>
<dbReference type="Proteomes" id="UP001383192">
    <property type="component" value="Unassembled WGS sequence"/>
</dbReference>
<dbReference type="EMBL" id="JAYKXP010000016">
    <property type="protein sequence ID" value="KAK7049704.1"/>
    <property type="molecule type" value="Genomic_DNA"/>
</dbReference>
<dbReference type="GO" id="GO:0051321">
    <property type="term" value="P:meiotic cell cycle"/>
    <property type="evidence" value="ECO:0007669"/>
    <property type="project" value="TreeGrafter"/>
</dbReference>
<evidence type="ECO:0000256" key="2">
    <source>
        <dbReference type="ARBA" id="ARBA00010337"/>
    </source>
</evidence>
<evidence type="ECO:0000259" key="7">
    <source>
        <dbReference type="Pfam" id="PF04130"/>
    </source>
</evidence>
<dbReference type="PANTHER" id="PTHR19302">
    <property type="entry name" value="GAMMA TUBULIN COMPLEX PROTEIN"/>
    <property type="match status" value="1"/>
</dbReference>
<evidence type="ECO:0000256" key="4">
    <source>
        <dbReference type="ARBA" id="ARBA00022701"/>
    </source>
</evidence>
<dbReference type="GO" id="GO:0031122">
    <property type="term" value="P:cytoplasmic microtubule organization"/>
    <property type="evidence" value="ECO:0007669"/>
    <property type="project" value="TreeGrafter"/>
</dbReference>
<feature type="domain" description="Gamma tubulin complex component C-terminal" evidence="7">
    <location>
        <begin position="809"/>
        <end position="1143"/>
    </location>
</feature>
<keyword evidence="10" id="KW-1185">Reference proteome</keyword>
<proteinExistence type="inferred from homology"/>
<keyword evidence="4" id="KW-0493">Microtubule</keyword>
<dbReference type="GO" id="GO:0043015">
    <property type="term" value="F:gamma-tubulin binding"/>
    <property type="evidence" value="ECO:0007669"/>
    <property type="project" value="InterPro"/>
</dbReference>